<dbReference type="Gene3D" id="1.10.437.10">
    <property type="entry name" value="Blc2-like"/>
    <property type="match status" value="1"/>
</dbReference>
<protein>
    <submittedName>
        <fullName evidence="4">Apoptosis regulator BAX</fullName>
    </submittedName>
</protein>
<dbReference type="InterPro" id="IPR026298">
    <property type="entry name" value="Bcl-2_fam"/>
</dbReference>
<evidence type="ECO:0000313" key="4">
    <source>
        <dbReference type="EMBL" id="KAK1901155.1"/>
    </source>
</evidence>
<dbReference type="Pfam" id="PF00452">
    <property type="entry name" value="Bcl-2"/>
    <property type="match status" value="1"/>
</dbReference>
<sequence length="169" mass="18987">MACEGDDVRIGEALIKEVINAELKALPSQDVPPLTTPTAEGENEQELKVVDQLAKITILIGDCLYNERLQDAIDAVARSSGSKWDKFKRVAVQVFEHGITWEKIAMLFYIAGKLAVKMVVAHLPESLMEIQRWTVDFFKNNLLAWIQEHGGWINSFSELAQSSMQSVRN</sequence>
<comment type="caution">
    <text evidence="4">The sequence shown here is derived from an EMBL/GenBank/DDBJ whole genome shotgun (WGS) entry which is preliminary data.</text>
</comment>
<dbReference type="AlphaFoldDB" id="A0AAD9CFJ6"/>
<dbReference type="GO" id="GO:0097192">
    <property type="term" value="P:extrinsic apoptotic signaling pathway in absence of ligand"/>
    <property type="evidence" value="ECO:0007669"/>
    <property type="project" value="TreeGrafter"/>
</dbReference>
<accession>A0AAD9CFJ6</accession>
<dbReference type="PROSITE" id="PS50062">
    <property type="entry name" value="BCL2_FAMILY"/>
    <property type="match status" value="1"/>
</dbReference>
<dbReference type="InterPro" id="IPR002475">
    <property type="entry name" value="Bcl2-like"/>
</dbReference>
<dbReference type="InterPro" id="IPR046371">
    <property type="entry name" value="Bcl-2_BH1-3"/>
</dbReference>
<dbReference type="EMBL" id="JASDAP010000006">
    <property type="protein sequence ID" value="KAK1901155.1"/>
    <property type="molecule type" value="Genomic_DNA"/>
</dbReference>
<evidence type="ECO:0000256" key="2">
    <source>
        <dbReference type="ARBA" id="ARBA00022703"/>
    </source>
</evidence>
<organism evidence="4 5">
    <name type="scientific">Dissostichus eleginoides</name>
    <name type="common">Patagonian toothfish</name>
    <name type="synonym">Dissostichus amissus</name>
    <dbReference type="NCBI Taxonomy" id="100907"/>
    <lineage>
        <taxon>Eukaryota</taxon>
        <taxon>Metazoa</taxon>
        <taxon>Chordata</taxon>
        <taxon>Craniata</taxon>
        <taxon>Vertebrata</taxon>
        <taxon>Euteleostomi</taxon>
        <taxon>Actinopterygii</taxon>
        <taxon>Neopterygii</taxon>
        <taxon>Teleostei</taxon>
        <taxon>Neoteleostei</taxon>
        <taxon>Acanthomorphata</taxon>
        <taxon>Eupercaria</taxon>
        <taxon>Perciformes</taxon>
        <taxon>Notothenioidei</taxon>
        <taxon>Nototheniidae</taxon>
        <taxon>Dissostichus</taxon>
    </lineage>
</organism>
<dbReference type="SUPFAM" id="SSF56854">
    <property type="entry name" value="Bcl-2 inhibitors of programmed cell death"/>
    <property type="match status" value="1"/>
</dbReference>
<gene>
    <name evidence="4" type="ORF">KUDE01_004126</name>
</gene>
<dbReference type="GO" id="GO:0001836">
    <property type="term" value="P:release of cytochrome c from mitochondria"/>
    <property type="evidence" value="ECO:0007669"/>
    <property type="project" value="TreeGrafter"/>
</dbReference>
<evidence type="ECO:0000313" key="5">
    <source>
        <dbReference type="Proteomes" id="UP001228049"/>
    </source>
</evidence>
<dbReference type="PANTHER" id="PTHR11256">
    <property type="entry name" value="BCL-2 RELATED"/>
    <property type="match status" value="1"/>
</dbReference>
<dbReference type="Proteomes" id="UP001228049">
    <property type="component" value="Unassembled WGS sequence"/>
</dbReference>
<keyword evidence="2" id="KW-0053">Apoptosis</keyword>
<evidence type="ECO:0000259" key="3">
    <source>
        <dbReference type="SMART" id="SM00337"/>
    </source>
</evidence>
<name>A0AAD9CFJ6_DISEL</name>
<dbReference type="GO" id="GO:0015267">
    <property type="term" value="F:channel activity"/>
    <property type="evidence" value="ECO:0007669"/>
    <property type="project" value="TreeGrafter"/>
</dbReference>
<keyword evidence="5" id="KW-1185">Reference proteome</keyword>
<dbReference type="CDD" id="cd06845">
    <property type="entry name" value="Bcl-2_like"/>
    <property type="match status" value="1"/>
</dbReference>
<dbReference type="GO" id="GO:0008053">
    <property type="term" value="P:mitochondrial fusion"/>
    <property type="evidence" value="ECO:0007669"/>
    <property type="project" value="TreeGrafter"/>
</dbReference>
<dbReference type="PRINTS" id="PR01862">
    <property type="entry name" value="BCL2FAMILY"/>
</dbReference>
<dbReference type="GO" id="GO:0005741">
    <property type="term" value="C:mitochondrial outer membrane"/>
    <property type="evidence" value="ECO:0007669"/>
    <property type="project" value="TreeGrafter"/>
</dbReference>
<dbReference type="SMART" id="SM00337">
    <property type="entry name" value="BCL"/>
    <property type="match status" value="1"/>
</dbReference>
<dbReference type="PANTHER" id="PTHR11256:SF42">
    <property type="entry name" value="APOPTOSIS REGULATOR BAX"/>
    <property type="match status" value="1"/>
</dbReference>
<dbReference type="InterPro" id="IPR036834">
    <property type="entry name" value="Bcl-2-like_sf"/>
</dbReference>
<feature type="domain" description="Bcl-2 Bcl-2 homology region 1-3" evidence="3">
    <location>
        <begin position="59"/>
        <end position="152"/>
    </location>
</feature>
<proteinExistence type="inferred from homology"/>
<comment type="similarity">
    <text evidence="1">Belongs to the Bcl-2 family.</text>
</comment>
<dbReference type="GO" id="GO:0042981">
    <property type="term" value="P:regulation of apoptotic process"/>
    <property type="evidence" value="ECO:0007669"/>
    <property type="project" value="InterPro"/>
</dbReference>
<reference evidence="4" key="1">
    <citation type="submission" date="2023-04" db="EMBL/GenBank/DDBJ databases">
        <title>Chromosome-level genome of Chaenocephalus aceratus.</title>
        <authorList>
            <person name="Park H."/>
        </authorList>
    </citation>
    <scope>NUCLEOTIDE SEQUENCE</scope>
    <source>
        <strain evidence="4">DE</strain>
        <tissue evidence="4">Muscle</tissue>
    </source>
</reference>
<evidence type="ECO:0000256" key="1">
    <source>
        <dbReference type="ARBA" id="ARBA00009458"/>
    </source>
</evidence>
<dbReference type="GO" id="GO:0051400">
    <property type="term" value="F:BH domain binding"/>
    <property type="evidence" value="ECO:0007669"/>
    <property type="project" value="TreeGrafter"/>
</dbReference>
<dbReference type="GO" id="GO:0008630">
    <property type="term" value="P:intrinsic apoptotic signaling pathway in response to DNA damage"/>
    <property type="evidence" value="ECO:0007669"/>
    <property type="project" value="TreeGrafter"/>
</dbReference>